<dbReference type="PANTHER" id="PTHR43669:SF12">
    <property type="entry name" value="BLR5618 PROTEIN"/>
    <property type="match status" value="1"/>
</dbReference>
<dbReference type="Pfam" id="PF00106">
    <property type="entry name" value="adh_short"/>
    <property type="match status" value="1"/>
</dbReference>
<sequence>MSAAVLVLGATGTIGRAVVAAAIDAGRAVIAVARGCSGLKALEAAHPQADLTLLRASLSNDRGGARLVAQLRRLGRPVDAVIVAMKGGNDGGRVLEQSPDVLRRRLYEDLVPHLVAARHLLPWLSSTPGGARYVVVGGPGSATPWSGYGHRSVAAASLRMLVRVLADEAQAEGVRVQLLDVAAPARSDANAAHACPQWPCVRRIGEEAVALATAPRRMRIAPVVDFEPRPPPRDADARDPDIADARALLKSLSVPTPSQDAP</sequence>
<dbReference type="InterPro" id="IPR002347">
    <property type="entry name" value="SDR_fam"/>
</dbReference>
<dbReference type="InterPro" id="IPR036291">
    <property type="entry name" value="NAD(P)-bd_dom_sf"/>
</dbReference>
<dbReference type="Proteomes" id="UP000643403">
    <property type="component" value="Unassembled WGS sequence"/>
</dbReference>
<dbReference type="Gene3D" id="3.40.50.720">
    <property type="entry name" value="NAD(P)-binding Rossmann-like Domain"/>
    <property type="match status" value="1"/>
</dbReference>
<keyword evidence="2" id="KW-0560">Oxidoreductase</keyword>
<evidence type="ECO:0000256" key="1">
    <source>
        <dbReference type="ARBA" id="ARBA00006484"/>
    </source>
</evidence>
<protein>
    <submittedName>
        <fullName evidence="3">Aklaviketone reductase</fullName>
    </submittedName>
</protein>
<dbReference type="PANTHER" id="PTHR43669">
    <property type="entry name" value="5-KETO-D-GLUCONATE 5-REDUCTASE"/>
    <property type="match status" value="1"/>
</dbReference>
<name>A0ABQ3C6M5_9GAMM</name>
<accession>A0ABQ3C6M5</accession>
<gene>
    <name evidence="3" type="primary">dauE</name>
    <name evidence="3" type="ORF">GCM10008101_25370</name>
</gene>
<dbReference type="EMBL" id="BMXY01000004">
    <property type="protein sequence ID" value="GGZ70052.1"/>
    <property type="molecule type" value="Genomic_DNA"/>
</dbReference>
<reference evidence="4" key="1">
    <citation type="journal article" date="2019" name="Int. J. Syst. Evol. Microbiol.">
        <title>The Global Catalogue of Microorganisms (GCM) 10K type strain sequencing project: providing services to taxonomists for standard genome sequencing and annotation.</title>
        <authorList>
            <consortium name="The Broad Institute Genomics Platform"/>
            <consortium name="The Broad Institute Genome Sequencing Center for Infectious Disease"/>
            <person name="Wu L."/>
            <person name="Ma J."/>
        </authorList>
    </citation>
    <scope>NUCLEOTIDE SEQUENCE [LARGE SCALE GENOMIC DNA]</scope>
    <source>
        <strain evidence="4">KCTC 22558</strain>
    </source>
</reference>
<organism evidence="3 4">
    <name type="scientific">Cognatilysobacter xinjiangensis</name>
    <dbReference type="NCBI Taxonomy" id="546892"/>
    <lineage>
        <taxon>Bacteria</taxon>
        <taxon>Pseudomonadati</taxon>
        <taxon>Pseudomonadota</taxon>
        <taxon>Gammaproteobacteria</taxon>
        <taxon>Lysobacterales</taxon>
        <taxon>Lysobacteraceae</taxon>
        <taxon>Cognatilysobacter</taxon>
    </lineage>
</organism>
<dbReference type="SUPFAM" id="SSF51735">
    <property type="entry name" value="NAD(P)-binding Rossmann-fold domains"/>
    <property type="match status" value="1"/>
</dbReference>
<dbReference type="RefSeq" id="WP_189450577.1">
    <property type="nucleotide sequence ID" value="NZ_BMXY01000004.1"/>
</dbReference>
<evidence type="ECO:0000313" key="3">
    <source>
        <dbReference type="EMBL" id="GGZ70052.1"/>
    </source>
</evidence>
<proteinExistence type="inferred from homology"/>
<comment type="caution">
    <text evidence="3">The sequence shown here is derived from an EMBL/GenBank/DDBJ whole genome shotgun (WGS) entry which is preliminary data.</text>
</comment>
<evidence type="ECO:0000256" key="2">
    <source>
        <dbReference type="ARBA" id="ARBA00023002"/>
    </source>
</evidence>
<evidence type="ECO:0000313" key="4">
    <source>
        <dbReference type="Proteomes" id="UP000643403"/>
    </source>
</evidence>
<comment type="similarity">
    <text evidence="1">Belongs to the short-chain dehydrogenases/reductases (SDR) family.</text>
</comment>
<keyword evidence="4" id="KW-1185">Reference proteome</keyword>